<dbReference type="EMBL" id="AQHR01000101">
    <property type="protein sequence ID" value="EON75640.1"/>
    <property type="molecule type" value="Genomic_DNA"/>
</dbReference>
<organism evidence="1 2">
    <name type="scientific">Lunatimonas lonarensis</name>
    <dbReference type="NCBI Taxonomy" id="1232681"/>
    <lineage>
        <taxon>Bacteria</taxon>
        <taxon>Pseudomonadati</taxon>
        <taxon>Bacteroidota</taxon>
        <taxon>Cytophagia</taxon>
        <taxon>Cytophagales</taxon>
        <taxon>Cyclobacteriaceae</taxon>
    </lineage>
</organism>
<gene>
    <name evidence="1" type="ORF">ADIS_3860</name>
</gene>
<name>R7ZNF5_9BACT</name>
<dbReference type="Proteomes" id="UP000013909">
    <property type="component" value="Unassembled WGS sequence"/>
</dbReference>
<accession>R7ZNF5</accession>
<keyword evidence="2" id="KW-1185">Reference proteome</keyword>
<protein>
    <submittedName>
        <fullName evidence="1">Uncharacterized protein</fullName>
    </submittedName>
</protein>
<reference evidence="1 2" key="1">
    <citation type="submission" date="2013-02" db="EMBL/GenBank/DDBJ databases">
        <title>A novel strain isolated from Lonar lake, Maharashtra, India.</title>
        <authorList>
            <person name="Singh A."/>
        </authorList>
    </citation>
    <scope>NUCLEOTIDE SEQUENCE [LARGE SCALE GENOMIC DNA]</scope>
    <source>
        <strain evidence="1 2">AK24</strain>
    </source>
</reference>
<comment type="caution">
    <text evidence="1">The sequence shown here is derived from an EMBL/GenBank/DDBJ whole genome shotgun (WGS) entry which is preliminary data.</text>
</comment>
<evidence type="ECO:0000313" key="2">
    <source>
        <dbReference type="Proteomes" id="UP000013909"/>
    </source>
</evidence>
<sequence>MGSGEVGWKRNLCDCGKPPGRMEVTMVSVVLHAGIKKTDTSLLPFYRHHVST</sequence>
<evidence type="ECO:0000313" key="1">
    <source>
        <dbReference type="EMBL" id="EON75640.1"/>
    </source>
</evidence>
<proteinExistence type="predicted"/>
<dbReference type="AlphaFoldDB" id="R7ZNF5"/>